<evidence type="ECO:0000313" key="1">
    <source>
        <dbReference type="EMBL" id="CAH2268518.1"/>
    </source>
</evidence>
<protein>
    <submittedName>
        <fullName evidence="1">Jg3778 protein</fullName>
    </submittedName>
</protein>
<comment type="caution">
    <text evidence="1">The sequence shown here is derived from an EMBL/GenBank/DDBJ whole genome shotgun (WGS) entry which is preliminary data.</text>
</comment>
<name>A0A8S4SQQ3_9NEOP</name>
<reference evidence="1" key="1">
    <citation type="submission" date="2022-03" db="EMBL/GenBank/DDBJ databases">
        <authorList>
            <person name="Lindestad O."/>
        </authorList>
    </citation>
    <scope>NUCLEOTIDE SEQUENCE</scope>
</reference>
<dbReference type="OrthoDB" id="7426446at2759"/>
<organism evidence="1 2">
    <name type="scientific">Pararge aegeria aegeria</name>
    <dbReference type="NCBI Taxonomy" id="348720"/>
    <lineage>
        <taxon>Eukaryota</taxon>
        <taxon>Metazoa</taxon>
        <taxon>Ecdysozoa</taxon>
        <taxon>Arthropoda</taxon>
        <taxon>Hexapoda</taxon>
        <taxon>Insecta</taxon>
        <taxon>Pterygota</taxon>
        <taxon>Neoptera</taxon>
        <taxon>Endopterygota</taxon>
        <taxon>Lepidoptera</taxon>
        <taxon>Glossata</taxon>
        <taxon>Ditrysia</taxon>
        <taxon>Papilionoidea</taxon>
        <taxon>Nymphalidae</taxon>
        <taxon>Satyrinae</taxon>
        <taxon>Satyrini</taxon>
        <taxon>Parargina</taxon>
        <taxon>Pararge</taxon>
    </lineage>
</organism>
<proteinExistence type="predicted"/>
<gene>
    <name evidence="1" type="primary">jg3778</name>
    <name evidence="1" type="ORF">PAEG_LOCUS26865</name>
</gene>
<dbReference type="AlphaFoldDB" id="A0A8S4SQQ3"/>
<sequence>MNSNYRLSSSDYSDSDTENEFDICCAGGSCSRGSGACSRESGPCALLTGSSGLPFDPTSIENVILSISDQFNFRVLLNDSRAQKAVLITAGLTLAGSLIGKHYGGKAGAAVGGAIGGVCGLGVVVVSMRDIWQDVKGKLWELFDIVYDYLAGLGIEDYEMAAKFLVQNSGQSSQLAMVILQYTSSALGKKILSTLTAL</sequence>
<evidence type="ECO:0000313" key="2">
    <source>
        <dbReference type="Proteomes" id="UP000838756"/>
    </source>
</evidence>
<dbReference type="Proteomes" id="UP000838756">
    <property type="component" value="Unassembled WGS sequence"/>
</dbReference>
<accession>A0A8S4SQQ3</accession>
<dbReference type="EMBL" id="CAKXAJ010026445">
    <property type="protein sequence ID" value="CAH2268518.1"/>
    <property type="molecule type" value="Genomic_DNA"/>
</dbReference>
<keyword evidence="2" id="KW-1185">Reference proteome</keyword>